<dbReference type="AlphaFoldDB" id="A0A0B7GX08"/>
<accession>A0A0B7GX08</accession>
<name>A0A0B7GX08_TREPH</name>
<gene>
    <name evidence="2" type="ORF">TPHV1_290019</name>
</gene>
<sequence>MFLVGHMGKLQQNVLLRKRIVRKFITAGSLVLALHYRLFRIR</sequence>
<dbReference type="Proteomes" id="UP000042527">
    <property type="component" value="Unassembled WGS sequence"/>
</dbReference>
<proteinExistence type="predicted"/>
<keyword evidence="1" id="KW-0472">Membrane</keyword>
<keyword evidence="3" id="KW-1185">Reference proteome</keyword>
<protein>
    <submittedName>
        <fullName evidence="2">Uncharacterized protein</fullName>
    </submittedName>
</protein>
<keyword evidence="1" id="KW-0812">Transmembrane</keyword>
<dbReference type="EMBL" id="CDNC01000022">
    <property type="protein sequence ID" value="CEM62102.1"/>
    <property type="molecule type" value="Genomic_DNA"/>
</dbReference>
<evidence type="ECO:0000313" key="2">
    <source>
        <dbReference type="EMBL" id="CEM62102.1"/>
    </source>
</evidence>
<feature type="transmembrane region" description="Helical" evidence="1">
    <location>
        <begin position="20"/>
        <end position="39"/>
    </location>
</feature>
<evidence type="ECO:0000313" key="3">
    <source>
        <dbReference type="Proteomes" id="UP000042527"/>
    </source>
</evidence>
<keyword evidence="1" id="KW-1133">Transmembrane helix</keyword>
<reference evidence="3" key="1">
    <citation type="submission" date="2015-01" db="EMBL/GenBank/DDBJ databases">
        <authorList>
            <person name="Manzoor Shahid"/>
            <person name="Zubair Saima"/>
        </authorList>
    </citation>
    <scope>NUCLEOTIDE SEQUENCE [LARGE SCALE GENOMIC DNA]</scope>
    <source>
        <strain evidence="3">V1</strain>
    </source>
</reference>
<organism evidence="2 3">
    <name type="scientific">Treponema phagedenis</name>
    <dbReference type="NCBI Taxonomy" id="162"/>
    <lineage>
        <taxon>Bacteria</taxon>
        <taxon>Pseudomonadati</taxon>
        <taxon>Spirochaetota</taxon>
        <taxon>Spirochaetia</taxon>
        <taxon>Spirochaetales</taxon>
        <taxon>Treponemataceae</taxon>
        <taxon>Treponema</taxon>
    </lineage>
</organism>
<evidence type="ECO:0000256" key="1">
    <source>
        <dbReference type="SAM" id="Phobius"/>
    </source>
</evidence>